<name>A0A856MPZ9_9CYAN</name>
<gene>
    <name evidence="1" type="ORF">DP114_34430</name>
</gene>
<sequence>MYKSNQKQELAYKANLPLATSLLKEGFLIAISLLNPKIREMAESILSHFIHIIIFIRDLPRVILLRKIEEESRSQNGLRPAPLTGIRIN</sequence>
<organism evidence="1 2">
    <name type="scientific">Brasilonema sennae CENA114</name>
    <dbReference type="NCBI Taxonomy" id="415709"/>
    <lineage>
        <taxon>Bacteria</taxon>
        <taxon>Bacillati</taxon>
        <taxon>Cyanobacteriota</taxon>
        <taxon>Cyanophyceae</taxon>
        <taxon>Nostocales</taxon>
        <taxon>Scytonemataceae</taxon>
        <taxon>Brasilonema</taxon>
        <taxon>Bromeliae group (in: Brasilonema)</taxon>
    </lineage>
</organism>
<dbReference type="AlphaFoldDB" id="A0A856MPZ9"/>
<keyword evidence="2" id="KW-1185">Reference proteome</keyword>
<dbReference type="RefSeq" id="WP_169264851.1">
    <property type="nucleotide sequence ID" value="NZ_CAWOXK010000003.1"/>
</dbReference>
<proteinExistence type="predicted"/>
<keyword evidence="1" id="KW-0614">Plasmid</keyword>
<accession>A0A856MPZ9</accession>
<dbReference type="Proteomes" id="UP000503129">
    <property type="component" value="Plasmid pBOCT2"/>
</dbReference>
<dbReference type="EMBL" id="CP030120">
    <property type="protein sequence ID" value="QDL12828.1"/>
    <property type="molecule type" value="Genomic_DNA"/>
</dbReference>
<evidence type="ECO:0000313" key="1">
    <source>
        <dbReference type="EMBL" id="QDL12828.1"/>
    </source>
</evidence>
<dbReference type="KEGG" id="bsen:DP114_34430"/>
<reference evidence="1 2" key="1">
    <citation type="submission" date="2018-06" db="EMBL/GenBank/DDBJ databases">
        <title>Comparative genomics of Brasilonema spp. strains.</title>
        <authorList>
            <person name="Alvarenga D.O."/>
            <person name="Fiore M.F."/>
            <person name="Varani A.M."/>
        </authorList>
    </citation>
    <scope>NUCLEOTIDE SEQUENCE [LARGE SCALE GENOMIC DNA]</scope>
    <source>
        <strain evidence="1 2">CENA114</strain>
        <plasmid evidence="2">pboct2</plasmid>
    </source>
</reference>
<geneLocation type="plasmid" evidence="2">
    <name>pboct2</name>
</geneLocation>
<protein>
    <submittedName>
        <fullName evidence="1">Uncharacterized protein</fullName>
    </submittedName>
</protein>
<evidence type="ECO:0000313" key="2">
    <source>
        <dbReference type="Proteomes" id="UP000503129"/>
    </source>
</evidence>